<evidence type="ECO:0008006" key="4">
    <source>
        <dbReference type="Google" id="ProtNLM"/>
    </source>
</evidence>
<sequence length="1022" mass="112323">MSNLNVISSDEDDIWNYTSQKRLSQPRKDSHRKKKVKTKTGIKHENDGNLKAVTKRRKSRQKSGGSIASSHKSVSSVPDAVHSPFAGRDTQVAHENNAVECPQGTECGSSIASHYKRFKHTELARSLRKSQSEATSSREIVHSAKVKLNFDSCNQLFLPGASADCAITLDTTSPLSSSQRSGDMLIDDNHNGLIESDQDMFKEGLDKEVYNKAIRKCEKSLVGEVIHKSNKPDAKGDSLSNGNICASSQNCQESYVPKNNAGNTEMESYESYSISSQSDDDGYEEFVEESETIISEKETGVSEKSVSNKNDIIKQLFDSDSQSKDAAENRHFIFNENKEFIATKLTDHSNAINSLDIDVDVKLEDAGSVSMNSQSFIRKVQFDELIVVSSCDSIDDINDLDESKTLSQMLLESEDEQLNIAKEPVKHSEEEIQNDEPNSAIKSLSEDSDSDDLDIFKNTLTQSSFLNSKIQQTDGQSSKKSKGKDDPIPLSYTVTVSERATDEEARCVDEVNVVENANGFSEDNDYFNENDNQCKKKSEEYESTTDFDIGFFAKKMCKPLSTDSDTNDVNAVKPDGISASKQCDLGESTSNHTVIDTDMYSNIKSKSSKTTHKPRTNNNCTRKAVESEKKSISKTSAENLNRSRKRKGEAKHSRTVKTEKRSKVKRKLDNHNQKDIMTFFMNVRKEDITIISESSSGEDTGMFNGKTYCCSKCLNERKGPVMKTIDQDSPSSCSQELESVSGQGDKAVGITNNDEIDKQTFIPLKSACKTPTVFTDDSSMCSGNSLDKQKRRPECSPSRQNSRSPASNFHLISCSGQSSKSPASTSHERSHSTQRSNSPALHWPESANSRQSSETTEFENGNFCTVSQTTYRKLQLNSTLSQTTFARLDGGFIPDDNDGEINDDSMTDVITSDDVAGDTAGESGISSSEQNPSALLNYITGKVSVIAKNVADILIASSKFLYGQGASSQSAQNAKTVNEVLMTTARNLPKLIVGQDNGQKPSAGSRKGYQKQGDGNSDSFPG</sequence>
<reference evidence="2" key="1">
    <citation type="submission" date="2022-11" db="EMBL/GenBank/DDBJ databases">
        <title>Centuries of genome instability and evolution in soft-shell clam transmissible cancer (bioRxiv).</title>
        <authorList>
            <person name="Hart S.F.M."/>
            <person name="Yonemitsu M.A."/>
            <person name="Giersch R.M."/>
            <person name="Beal B.F."/>
            <person name="Arriagada G."/>
            <person name="Davis B.W."/>
            <person name="Ostrander E.A."/>
            <person name="Goff S.P."/>
            <person name="Metzger M.J."/>
        </authorList>
    </citation>
    <scope>NUCLEOTIDE SEQUENCE</scope>
    <source>
        <strain evidence="2">MELC-2E11</strain>
        <tissue evidence="2">Siphon/mantle</tissue>
    </source>
</reference>
<feature type="compositionally biased region" description="Polar residues" evidence="1">
    <location>
        <begin position="797"/>
        <end position="807"/>
    </location>
</feature>
<evidence type="ECO:0000313" key="3">
    <source>
        <dbReference type="Proteomes" id="UP001164746"/>
    </source>
</evidence>
<feature type="region of interest" description="Disordered" evidence="1">
    <location>
        <begin position="467"/>
        <end position="491"/>
    </location>
</feature>
<evidence type="ECO:0000256" key="1">
    <source>
        <dbReference type="SAM" id="MobiDB-lite"/>
    </source>
</evidence>
<feature type="compositionally biased region" description="Low complexity" evidence="1">
    <location>
        <begin position="62"/>
        <end position="77"/>
    </location>
</feature>
<feature type="region of interest" description="Disordered" evidence="1">
    <location>
        <begin position="773"/>
        <end position="858"/>
    </location>
</feature>
<feature type="compositionally biased region" description="Basic and acidic residues" evidence="1">
    <location>
        <begin position="650"/>
        <end position="665"/>
    </location>
</feature>
<feature type="region of interest" description="Disordered" evidence="1">
    <location>
        <begin position="725"/>
        <end position="746"/>
    </location>
</feature>
<gene>
    <name evidence="2" type="ORF">MAR_016237</name>
</gene>
<organism evidence="2 3">
    <name type="scientific">Mya arenaria</name>
    <name type="common">Soft-shell clam</name>
    <dbReference type="NCBI Taxonomy" id="6604"/>
    <lineage>
        <taxon>Eukaryota</taxon>
        <taxon>Metazoa</taxon>
        <taxon>Spiralia</taxon>
        <taxon>Lophotrochozoa</taxon>
        <taxon>Mollusca</taxon>
        <taxon>Bivalvia</taxon>
        <taxon>Autobranchia</taxon>
        <taxon>Heteroconchia</taxon>
        <taxon>Euheterodonta</taxon>
        <taxon>Imparidentia</taxon>
        <taxon>Neoheterodontei</taxon>
        <taxon>Myida</taxon>
        <taxon>Myoidea</taxon>
        <taxon>Myidae</taxon>
        <taxon>Mya</taxon>
    </lineage>
</organism>
<feature type="compositionally biased region" description="Basic residues" evidence="1">
    <location>
        <begin position="606"/>
        <end position="615"/>
    </location>
</feature>
<feature type="compositionally biased region" description="Basic residues" evidence="1">
    <location>
        <begin position="29"/>
        <end position="41"/>
    </location>
</feature>
<accession>A0ABY7FJ85</accession>
<dbReference type="Proteomes" id="UP001164746">
    <property type="component" value="Chromosome 12"/>
</dbReference>
<feature type="region of interest" description="Disordered" evidence="1">
    <location>
        <begin position="1"/>
        <end position="84"/>
    </location>
</feature>
<keyword evidence="3" id="KW-1185">Reference proteome</keyword>
<feature type="compositionally biased region" description="Polar residues" evidence="1">
    <location>
        <begin position="1013"/>
        <end position="1022"/>
    </location>
</feature>
<evidence type="ECO:0000313" key="2">
    <source>
        <dbReference type="EMBL" id="WAR22263.1"/>
    </source>
</evidence>
<name>A0ABY7FJ85_MYAAR</name>
<feature type="compositionally biased region" description="Polar residues" evidence="1">
    <location>
        <begin position="773"/>
        <end position="786"/>
    </location>
</feature>
<proteinExistence type="predicted"/>
<feature type="region of interest" description="Disordered" evidence="1">
    <location>
        <begin position="991"/>
        <end position="1022"/>
    </location>
</feature>
<feature type="compositionally biased region" description="Polar residues" evidence="1">
    <location>
        <begin position="814"/>
        <end position="825"/>
    </location>
</feature>
<protein>
    <recommendedName>
        <fullName evidence="4">C2H2-type domain-containing protein</fullName>
    </recommendedName>
</protein>
<feature type="compositionally biased region" description="Polar residues" evidence="1">
    <location>
        <begin position="727"/>
        <end position="742"/>
    </location>
</feature>
<dbReference type="EMBL" id="CP111023">
    <property type="protein sequence ID" value="WAR22263.1"/>
    <property type="molecule type" value="Genomic_DNA"/>
</dbReference>
<feature type="region of interest" description="Disordered" evidence="1">
    <location>
        <begin position="599"/>
        <end position="665"/>
    </location>
</feature>
<feature type="compositionally biased region" description="Polar residues" evidence="1">
    <location>
        <begin position="846"/>
        <end position="858"/>
    </location>
</feature>
<feature type="region of interest" description="Disordered" evidence="1">
    <location>
        <begin position="424"/>
        <end position="448"/>
    </location>
</feature>